<name>A0A368Z8J8_9RHOB</name>
<feature type="region of interest" description="Disordered" evidence="1">
    <location>
        <begin position="141"/>
        <end position="199"/>
    </location>
</feature>
<organism evidence="2 3">
    <name type="scientific">Paracoccus lutimaris</name>
    <dbReference type="NCBI Taxonomy" id="1490030"/>
    <lineage>
        <taxon>Bacteria</taxon>
        <taxon>Pseudomonadati</taxon>
        <taxon>Pseudomonadota</taxon>
        <taxon>Alphaproteobacteria</taxon>
        <taxon>Rhodobacterales</taxon>
        <taxon>Paracoccaceae</taxon>
        <taxon>Paracoccus</taxon>
    </lineage>
</organism>
<gene>
    <name evidence="2" type="ORF">DFP89_101169</name>
</gene>
<protein>
    <recommendedName>
        <fullName evidence="4">GIY-YIG domain-containing protein</fullName>
    </recommendedName>
</protein>
<accession>A0A368Z8J8</accession>
<evidence type="ECO:0000313" key="3">
    <source>
        <dbReference type="Proteomes" id="UP000253345"/>
    </source>
</evidence>
<sequence>MQAVIYIFRCPKGRVYAGRRTVSPEALRCWPSRGTGALPDGYAGSGKAWQAVARKHRDTLIWRILARVDGTSQDADMAERRAVALVRALFGRRCLNLRDGGQGMTSRDARALWADPAYAERTGAAIREAFARPEVRAKLNAAANTPEARQRRSATSKAVAQTPEGRGRLARATEASLTPEARAKRNTGQSEDARAKRRESLRAVAATDEGREVLTRAVAASTSPVAQARRLLTRTVNQYRLFAAAHPELFQ</sequence>
<evidence type="ECO:0008006" key="4">
    <source>
        <dbReference type="Google" id="ProtNLM"/>
    </source>
</evidence>
<dbReference type="AlphaFoldDB" id="A0A368Z8J8"/>
<reference evidence="2 3" key="1">
    <citation type="submission" date="2018-07" db="EMBL/GenBank/DDBJ databases">
        <title>Genomic Encyclopedia of Type Strains, Phase III (KMG-III): the genomes of soil and plant-associated and newly described type strains.</title>
        <authorList>
            <person name="Whitman W."/>
        </authorList>
    </citation>
    <scope>NUCLEOTIDE SEQUENCE [LARGE SCALE GENOMIC DNA]</scope>
    <source>
        <strain evidence="2 3">CECT 8525</strain>
    </source>
</reference>
<evidence type="ECO:0000313" key="2">
    <source>
        <dbReference type="EMBL" id="RCW88733.1"/>
    </source>
</evidence>
<keyword evidence="3" id="KW-1185">Reference proteome</keyword>
<dbReference type="Proteomes" id="UP000253345">
    <property type="component" value="Unassembled WGS sequence"/>
</dbReference>
<proteinExistence type="predicted"/>
<dbReference type="EMBL" id="QPJL01000001">
    <property type="protein sequence ID" value="RCW88733.1"/>
    <property type="molecule type" value="Genomic_DNA"/>
</dbReference>
<comment type="caution">
    <text evidence="2">The sequence shown here is derived from an EMBL/GenBank/DDBJ whole genome shotgun (WGS) entry which is preliminary data.</text>
</comment>
<evidence type="ECO:0000256" key="1">
    <source>
        <dbReference type="SAM" id="MobiDB-lite"/>
    </source>
</evidence>